<dbReference type="Proteomes" id="UP000016935">
    <property type="component" value="Unassembled WGS sequence"/>
</dbReference>
<proteinExistence type="predicted"/>
<feature type="chain" id="PRO_5004344002" evidence="1">
    <location>
        <begin position="19"/>
        <end position="78"/>
    </location>
</feature>
<dbReference type="GeneID" id="19402395"/>
<accession>R0JRJ4</accession>
<feature type="signal peptide" evidence="1">
    <location>
        <begin position="1"/>
        <end position="18"/>
    </location>
</feature>
<evidence type="ECO:0000256" key="1">
    <source>
        <dbReference type="SAM" id="SignalP"/>
    </source>
</evidence>
<evidence type="ECO:0000313" key="3">
    <source>
        <dbReference type="Proteomes" id="UP000016935"/>
    </source>
</evidence>
<organism evidence="2 3">
    <name type="scientific">Exserohilum turcicum (strain 28A)</name>
    <name type="common">Northern leaf blight fungus</name>
    <name type="synonym">Setosphaeria turcica</name>
    <dbReference type="NCBI Taxonomy" id="671987"/>
    <lineage>
        <taxon>Eukaryota</taxon>
        <taxon>Fungi</taxon>
        <taxon>Dikarya</taxon>
        <taxon>Ascomycota</taxon>
        <taxon>Pezizomycotina</taxon>
        <taxon>Dothideomycetes</taxon>
        <taxon>Pleosporomycetidae</taxon>
        <taxon>Pleosporales</taxon>
        <taxon>Pleosporineae</taxon>
        <taxon>Pleosporaceae</taxon>
        <taxon>Exserohilum</taxon>
    </lineage>
</organism>
<dbReference type="EMBL" id="KB908814">
    <property type="protein sequence ID" value="EOA83738.1"/>
    <property type="molecule type" value="Genomic_DNA"/>
</dbReference>
<dbReference type="RefSeq" id="XP_008027977.1">
    <property type="nucleotide sequence ID" value="XM_008029786.1"/>
</dbReference>
<name>R0JRJ4_EXST2</name>
<dbReference type="HOGENOM" id="CLU_2623551_0_0_1"/>
<sequence length="78" mass="8370">MKFIGAMVLFVATCSAIALSVDDSAWARRPAQHRKYVPEGDYCRNNEECGPGNLCCGTGQEGSFCYKDASPDDLACTG</sequence>
<gene>
    <name evidence="2" type="ORF">SETTUDRAFT_21092</name>
</gene>
<reference evidence="2 3" key="2">
    <citation type="journal article" date="2013" name="PLoS Genet.">
        <title>Comparative genome structure, secondary metabolite, and effector coding capacity across Cochliobolus pathogens.</title>
        <authorList>
            <person name="Condon B.J."/>
            <person name="Leng Y."/>
            <person name="Wu D."/>
            <person name="Bushley K.E."/>
            <person name="Ohm R.A."/>
            <person name="Otillar R."/>
            <person name="Martin J."/>
            <person name="Schackwitz W."/>
            <person name="Grimwood J."/>
            <person name="MohdZainudin N."/>
            <person name="Xue C."/>
            <person name="Wang R."/>
            <person name="Manning V.A."/>
            <person name="Dhillon B."/>
            <person name="Tu Z.J."/>
            <person name="Steffenson B.J."/>
            <person name="Salamov A."/>
            <person name="Sun H."/>
            <person name="Lowry S."/>
            <person name="LaButti K."/>
            <person name="Han J."/>
            <person name="Copeland A."/>
            <person name="Lindquist E."/>
            <person name="Barry K."/>
            <person name="Schmutz J."/>
            <person name="Baker S.E."/>
            <person name="Ciuffetti L.M."/>
            <person name="Grigoriev I.V."/>
            <person name="Zhong S."/>
            <person name="Turgeon B.G."/>
        </authorList>
    </citation>
    <scope>NUCLEOTIDE SEQUENCE [LARGE SCALE GENOMIC DNA]</scope>
    <source>
        <strain evidence="3">28A</strain>
    </source>
</reference>
<evidence type="ECO:0000313" key="2">
    <source>
        <dbReference type="EMBL" id="EOA83738.1"/>
    </source>
</evidence>
<keyword evidence="1" id="KW-0732">Signal</keyword>
<reference evidence="2 3" key="1">
    <citation type="journal article" date="2012" name="PLoS Pathog.">
        <title>Diverse lifestyles and strategies of plant pathogenesis encoded in the genomes of eighteen Dothideomycetes fungi.</title>
        <authorList>
            <person name="Ohm R.A."/>
            <person name="Feau N."/>
            <person name="Henrissat B."/>
            <person name="Schoch C.L."/>
            <person name="Horwitz B.A."/>
            <person name="Barry K.W."/>
            <person name="Condon B.J."/>
            <person name="Copeland A.C."/>
            <person name="Dhillon B."/>
            <person name="Glaser F."/>
            <person name="Hesse C.N."/>
            <person name="Kosti I."/>
            <person name="LaButti K."/>
            <person name="Lindquist E.A."/>
            <person name="Lucas S."/>
            <person name="Salamov A.A."/>
            <person name="Bradshaw R.E."/>
            <person name="Ciuffetti L."/>
            <person name="Hamelin R.C."/>
            <person name="Kema G.H.J."/>
            <person name="Lawrence C."/>
            <person name="Scott J.A."/>
            <person name="Spatafora J.W."/>
            <person name="Turgeon B.G."/>
            <person name="de Wit P.J.G.M."/>
            <person name="Zhong S."/>
            <person name="Goodwin S.B."/>
            <person name="Grigoriev I.V."/>
        </authorList>
    </citation>
    <scope>NUCLEOTIDE SEQUENCE [LARGE SCALE GENOMIC DNA]</scope>
    <source>
        <strain evidence="3">28A</strain>
    </source>
</reference>
<protein>
    <submittedName>
        <fullName evidence="2">Uncharacterized protein</fullName>
    </submittedName>
</protein>
<keyword evidence="3" id="KW-1185">Reference proteome</keyword>
<dbReference type="AlphaFoldDB" id="R0JRJ4"/>